<dbReference type="GO" id="GO:0050570">
    <property type="term" value="F:4-hydroxythreonine-4-phosphate dehydrogenase activity"/>
    <property type="evidence" value="ECO:0007669"/>
    <property type="project" value="UniProtKB-EC"/>
</dbReference>
<dbReference type="Proteomes" id="UP001254608">
    <property type="component" value="Unassembled WGS sequence"/>
</dbReference>
<keyword evidence="9 10" id="KW-0170">Cobalt</keyword>
<dbReference type="EMBL" id="JAVRIC010000005">
    <property type="protein sequence ID" value="MDT0496772.1"/>
    <property type="molecule type" value="Genomic_DNA"/>
</dbReference>
<dbReference type="SUPFAM" id="SSF53659">
    <property type="entry name" value="Isocitrate/Isopropylmalate dehydrogenase-like"/>
    <property type="match status" value="1"/>
</dbReference>
<feature type="binding site" evidence="10">
    <location>
        <position position="281"/>
    </location>
    <ligand>
        <name>substrate</name>
    </ligand>
</feature>
<dbReference type="InterPro" id="IPR005255">
    <property type="entry name" value="PdxA_fam"/>
</dbReference>
<evidence type="ECO:0000256" key="9">
    <source>
        <dbReference type="ARBA" id="ARBA00023285"/>
    </source>
</evidence>
<gene>
    <name evidence="10 11" type="primary">pdxA</name>
    <name evidence="11" type="ORF">RM530_05265</name>
</gene>
<dbReference type="Pfam" id="PF04166">
    <property type="entry name" value="PdxA"/>
    <property type="match status" value="1"/>
</dbReference>
<feature type="binding site" evidence="10">
    <location>
        <position position="173"/>
    </location>
    <ligand>
        <name>a divalent metal cation</name>
        <dbReference type="ChEBI" id="CHEBI:60240"/>
        <note>ligand shared between dimeric partners</note>
    </ligand>
</feature>
<evidence type="ECO:0000256" key="6">
    <source>
        <dbReference type="ARBA" id="ARBA00023002"/>
    </source>
</evidence>
<evidence type="ECO:0000256" key="8">
    <source>
        <dbReference type="ARBA" id="ARBA00023096"/>
    </source>
</evidence>
<comment type="similarity">
    <text evidence="10">Belongs to the PdxA family.</text>
</comment>
<keyword evidence="5 10" id="KW-0521">NADP</keyword>
<evidence type="ECO:0000313" key="11">
    <source>
        <dbReference type="EMBL" id="MDT0496772.1"/>
    </source>
</evidence>
<comment type="cofactor">
    <cofactor evidence="10">
        <name>Zn(2+)</name>
        <dbReference type="ChEBI" id="CHEBI:29105"/>
    </cofactor>
    <cofactor evidence="10">
        <name>Mg(2+)</name>
        <dbReference type="ChEBI" id="CHEBI:18420"/>
    </cofactor>
    <cofactor evidence="10">
        <name>Co(2+)</name>
        <dbReference type="ChEBI" id="CHEBI:48828"/>
    </cofactor>
    <text evidence="10">Binds 1 divalent metal cation per subunit. Can use ions such as Zn(2+), Mg(2+) or Co(2+).</text>
</comment>
<keyword evidence="4 10" id="KW-0460">Magnesium</keyword>
<keyword evidence="12" id="KW-1185">Reference proteome</keyword>
<keyword evidence="3 10" id="KW-0862">Zinc</keyword>
<proteinExistence type="inferred from homology"/>
<keyword evidence="2 10" id="KW-0479">Metal-binding</keyword>
<comment type="catalytic activity">
    <reaction evidence="10">
        <text>4-(phosphooxy)-L-threonine + NAD(+) = 3-amino-2-oxopropyl phosphate + CO2 + NADH</text>
        <dbReference type="Rhea" id="RHEA:32275"/>
        <dbReference type="ChEBI" id="CHEBI:16526"/>
        <dbReference type="ChEBI" id="CHEBI:57279"/>
        <dbReference type="ChEBI" id="CHEBI:57540"/>
        <dbReference type="ChEBI" id="CHEBI:57945"/>
        <dbReference type="ChEBI" id="CHEBI:58452"/>
        <dbReference type="EC" id="1.1.1.262"/>
    </reaction>
</comment>
<evidence type="ECO:0000256" key="5">
    <source>
        <dbReference type="ARBA" id="ARBA00022857"/>
    </source>
</evidence>
<evidence type="ECO:0000313" key="12">
    <source>
        <dbReference type="Proteomes" id="UP001254608"/>
    </source>
</evidence>
<keyword evidence="1 10" id="KW-0963">Cytoplasm</keyword>
<evidence type="ECO:0000256" key="2">
    <source>
        <dbReference type="ARBA" id="ARBA00022723"/>
    </source>
</evidence>
<evidence type="ECO:0000256" key="3">
    <source>
        <dbReference type="ARBA" id="ARBA00022833"/>
    </source>
</evidence>
<comment type="pathway">
    <text evidence="10">Cofactor biosynthesis; pyridoxine 5'-phosphate biosynthesis; pyridoxine 5'-phosphate from D-erythrose 4-phosphate: step 4/5.</text>
</comment>
<keyword evidence="6 10" id="KW-0560">Oxidoreductase</keyword>
<organism evidence="11 12">
    <name type="scientific">Banduia mediterranea</name>
    <dbReference type="NCBI Taxonomy" id="3075609"/>
    <lineage>
        <taxon>Bacteria</taxon>
        <taxon>Pseudomonadati</taxon>
        <taxon>Pseudomonadota</taxon>
        <taxon>Gammaproteobacteria</taxon>
        <taxon>Nevskiales</taxon>
        <taxon>Algiphilaceae</taxon>
        <taxon>Banduia</taxon>
    </lineage>
</organism>
<evidence type="ECO:0000256" key="1">
    <source>
        <dbReference type="ARBA" id="ARBA00022490"/>
    </source>
</evidence>
<evidence type="ECO:0000256" key="4">
    <source>
        <dbReference type="ARBA" id="ARBA00022842"/>
    </source>
</evidence>
<keyword evidence="8 10" id="KW-0664">Pyridoxine biosynthesis</keyword>
<comment type="subcellular location">
    <subcellularLocation>
        <location evidence="10">Cytoplasm</location>
    </subcellularLocation>
</comment>
<feature type="binding site" evidence="10">
    <location>
        <position position="138"/>
    </location>
    <ligand>
        <name>substrate</name>
    </ligand>
</feature>
<dbReference type="Gene3D" id="3.40.718.10">
    <property type="entry name" value="Isopropylmalate Dehydrogenase"/>
    <property type="match status" value="1"/>
</dbReference>
<evidence type="ECO:0000256" key="10">
    <source>
        <dbReference type="HAMAP-Rule" id="MF_00536"/>
    </source>
</evidence>
<comment type="subunit">
    <text evidence="10">Homodimer.</text>
</comment>
<protein>
    <recommendedName>
        <fullName evidence="10">4-hydroxythreonine-4-phosphate dehydrogenase</fullName>
        <ecNumber evidence="10">1.1.1.262</ecNumber>
    </recommendedName>
    <alternativeName>
        <fullName evidence="10">4-(phosphohydroxy)-L-threonine dehydrogenase</fullName>
    </alternativeName>
</protein>
<feature type="binding site" evidence="10">
    <location>
        <position position="273"/>
    </location>
    <ligand>
        <name>a divalent metal cation</name>
        <dbReference type="ChEBI" id="CHEBI:60240"/>
        <note>ligand shared between dimeric partners</note>
    </ligand>
</feature>
<feature type="binding site" evidence="10">
    <location>
        <position position="139"/>
    </location>
    <ligand>
        <name>substrate</name>
    </ligand>
</feature>
<feature type="binding site" evidence="10">
    <location>
        <position position="218"/>
    </location>
    <ligand>
        <name>a divalent metal cation</name>
        <dbReference type="ChEBI" id="CHEBI:60240"/>
        <note>ligand shared between dimeric partners</note>
    </ligand>
</feature>
<name>A0ABU2WFY1_9GAMM</name>
<sequence>MTAGLVPRLLLTPGEPAGIGPDLAVSVAQQEWPARLVAIADPALIAARAEQTGQTLRIHVVDTPDDAAPHRPGTLCVWPLSLNAPVRAGQLDPANATYVLDTLRQAGRACLDGRGDAIVTAPVHKGIINDAGIRFTGHTEFLAELCGSPLPVMMLIAPLADGHELRVALATTHLPLREVPDAITRQRLSAVARILDRDLKRKFGIRAPRVLVSGLNPHAGESGHLGREEIDTIVPALEQLRLEGLDLQGPFPADTLFTPHMLHDADAVLAMYHDQGLTVLKYAGFGRAVNLSLGLPILRTSVDHGTALDLAGSGHADSGSFEAAIALAIRLSRRQGGRRD</sequence>
<dbReference type="PANTHER" id="PTHR30004">
    <property type="entry name" value="4-HYDROXYTHREONINE-4-PHOSPHATE DEHYDROGENASE"/>
    <property type="match status" value="1"/>
</dbReference>
<dbReference type="RefSeq" id="WP_311364165.1">
    <property type="nucleotide sequence ID" value="NZ_JAVRIC010000005.1"/>
</dbReference>
<comment type="function">
    <text evidence="10">Catalyzes the NAD(P)-dependent oxidation of 4-(phosphooxy)-L-threonine (HTP) into 2-amino-3-oxo-4-(phosphooxy)butyric acid which spontaneously decarboxylates to form 3-amino-2-oxopropyl phosphate (AHAP).</text>
</comment>
<dbReference type="NCBIfam" id="TIGR00557">
    <property type="entry name" value="pdxA"/>
    <property type="match status" value="1"/>
</dbReference>
<dbReference type="EC" id="1.1.1.262" evidence="10"/>
<reference evidence="11 12" key="1">
    <citation type="submission" date="2023-09" db="EMBL/GenBank/DDBJ databases">
        <authorList>
            <person name="Rey-Velasco X."/>
        </authorList>
    </citation>
    <scope>NUCLEOTIDE SEQUENCE [LARGE SCALE GENOMIC DNA]</scope>
    <source>
        <strain evidence="11 12">W345</strain>
    </source>
</reference>
<dbReference type="HAMAP" id="MF_00536">
    <property type="entry name" value="PdxA"/>
    <property type="match status" value="1"/>
</dbReference>
<comment type="caution">
    <text evidence="11">The sequence shown here is derived from an EMBL/GenBank/DDBJ whole genome shotgun (WGS) entry which is preliminary data.</text>
</comment>
<dbReference type="InterPro" id="IPR037510">
    <property type="entry name" value="PdxA"/>
</dbReference>
<accession>A0ABU2WFY1</accession>
<comment type="miscellaneous">
    <text evidence="10">The active site is located at the dimer interface.</text>
</comment>
<evidence type="ECO:0000256" key="7">
    <source>
        <dbReference type="ARBA" id="ARBA00023027"/>
    </source>
</evidence>
<dbReference type="PANTHER" id="PTHR30004:SF5">
    <property type="entry name" value="4-HYDROXYTHREONINE-4-PHOSPHATE DEHYDROGENASE"/>
    <property type="match status" value="1"/>
</dbReference>
<feature type="binding site" evidence="10">
    <location>
        <position position="290"/>
    </location>
    <ligand>
        <name>substrate</name>
    </ligand>
</feature>
<feature type="binding site" evidence="10">
    <location>
        <position position="299"/>
    </location>
    <ligand>
        <name>substrate</name>
    </ligand>
</feature>
<keyword evidence="7 10" id="KW-0520">NAD</keyword>